<reference evidence="2" key="1">
    <citation type="submission" date="2016-10" db="EMBL/GenBank/DDBJ databases">
        <authorList>
            <person name="Varghese N."/>
            <person name="Submissions S."/>
        </authorList>
    </citation>
    <scope>NUCLEOTIDE SEQUENCE [LARGE SCALE GENOMIC DNA]</scope>
    <source>
        <strain evidence="2">DSM 24740</strain>
    </source>
</reference>
<dbReference type="OrthoDB" id="667893at2"/>
<dbReference type="AlphaFoldDB" id="A0A1H9DUV3"/>
<evidence type="ECO:0008006" key="3">
    <source>
        <dbReference type="Google" id="ProtNLM"/>
    </source>
</evidence>
<dbReference type="STRING" id="478744.SAMN05444359_106141"/>
<accession>A0A1H9DUV3</accession>
<dbReference type="RefSeq" id="WP_090166810.1">
    <property type="nucleotide sequence ID" value="NZ_FOFB01000006.1"/>
</dbReference>
<proteinExistence type="predicted"/>
<dbReference type="Proteomes" id="UP000199021">
    <property type="component" value="Unassembled WGS sequence"/>
</dbReference>
<gene>
    <name evidence="1" type="ORF">SAMN05444359_106141</name>
</gene>
<evidence type="ECO:0000313" key="2">
    <source>
        <dbReference type="Proteomes" id="UP000199021"/>
    </source>
</evidence>
<dbReference type="EMBL" id="FOFB01000006">
    <property type="protein sequence ID" value="SEQ17226.1"/>
    <property type="molecule type" value="Genomic_DNA"/>
</dbReference>
<protein>
    <recommendedName>
        <fullName evidence="3">HEAT repeat domain-containing protein</fullName>
    </recommendedName>
</protein>
<keyword evidence="2" id="KW-1185">Reference proteome</keyword>
<name>A0A1H9DUV3_9BACT</name>
<dbReference type="InParanoid" id="A0A1H9DUV3"/>
<organism evidence="1 2">
    <name type="scientific">Neolewinella agarilytica</name>
    <dbReference type="NCBI Taxonomy" id="478744"/>
    <lineage>
        <taxon>Bacteria</taxon>
        <taxon>Pseudomonadati</taxon>
        <taxon>Bacteroidota</taxon>
        <taxon>Saprospiria</taxon>
        <taxon>Saprospirales</taxon>
        <taxon>Lewinellaceae</taxon>
        <taxon>Neolewinella</taxon>
    </lineage>
</organism>
<evidence type="ECO:0000313" key="1">
    <source>
        <dbReference type="EMBL" id="SEQ17226.1"/>
    </source>
</evidence>
<sequence>MDIREQILAEHSRANADRVLHYVLKDKRRLMSLMELFLGQEYRVVQRLAMVVGDVGRLHPTWLSPWHKEMIASANAPLHDAVKRNVLRYFSELPLSFIEEKDQGEILDLAFRLFESPTEAVAIRVYGMQIVANFSEVFPELKDELRGLIEITIAEGTTPGFRSRGTKILRQLNR</sequence>